<organism evidence="2 3">
    <name type="scientific">Candidatus Clostridium eludens</name>
    <dbReference type="NCBI Taxonomy" id="3381663"/>
    <lineage>
        <taxon>Bacteria</taxon>
        <taxon>Bacillati</taxon>
        <taxon>Bacillota</taxon>
        <taxon>Clostridia</taxon>
        <taxon>Eubacteriales</taxon>
        <taxon>Clostridiaceae</taxon>
        <taxon>Clostridium</taxon>
    </lineage>
</organism>
<dbReference type="EC" id="3.-.-.-" evidence="2"/>
<keyword evidence="2" id="KW-0378">Hydrolase</keyword>
<dbReference type="CDD" id="cd10944">
    <property type="entry name" value="CE4_SmPgdA_like"/>
    <property type="match status" value="1"/>
</dbReference>
<reference evidence="2 3" key="1">
    <citation type="submission" date="2024-11" db="EMBL/GenBank/DDBJ databases">
        <authorList>
            <person name="Heng Y.C."/>
            <person name="Lim A.C.H."/>
            <person name="Lee J.K.Y."/>
            <person name="Kittelmann S."/>
        </authorList>
    </citation>
    <scope>NUCLEOTIDE SEQUENCE [LARGE SCALE GENOMIC DNA]</scope>
    <source>
        <strain evidence="2 3">WILCCON 0269</strain>
    </source>
</reference>
<dbReference type="GO" id="GO:0016787">
    <property type="term" value="F:hydrolase activity"/>
    <property type="evidence" value="ECO:0007669"/>
    <property type="project" value="UniProtKB-KW"/>
</dbReference>
<evidence type="ECO:0000313" key="3">
    <source>
        <dbReference type="Proteomes" id="UP001623660"/>
    </source>
</evidence>
<name>A0ABW8SLZ8_9CLOT</name>
<dbReference type="PANTHER" id="PTHR10587">
    <property type="entry name" value="GLYCOSYL TRANSFERASE-RELATED"/>
    <property type="match status" value="1"/>
</dbReference>
<dbReference type="PANTHER" id="PTHR10587:SF125">
    <property type="entry name" value="POLYSACCHARIDE DEACETYLASE YHEN-RELATED"/>
    <property type="match status" value="1"/>
</dbReference>
<accession>A0ABW8SLZ8</accession>
<dbReference type="PROSITE" id="PS51677">
    <property type="entry name" value="NODB"/>
    <property type="match status" value="1"/>
</dbReference>
<dbReference type="InterPro" id="IPR050248">
    <property type="entry name" value="Polysacc_deacetylase_ArnD"/>
</dbReference>
<proteinExistence type="predicted"/>
<evidence type="ECO:0000313" key="2">
    <source>
        <dbReference type="EMBL" id="MFL0196697.1"/>
    </source>
</evidence>
<dbReference type="Gene3D" id="3.20.20.370">
    <property type="entry name" value="Glycoside hydrolase/deacetylase"/>
    <property type="match status" value="1"/>
</dbReference>
<dbReference type="SUPFAM" id="SSF88713">
    <property type="entry name" value="Glycoside hydrolase/deacetylase"/>
    <property type="match status" value="1"/>
</dbReference>
<feature type="domain" description="NodB homology" evidence="1">
    <location>
        <begin position="45"/>
        <end position="232"/>
    </location>
</feature>
<sequence length="247" mass="28424">MKIKNFLLTIICILYFTLYYTIPIKAFSQTSFSAKNDLNTSSDNKVIYLTFDDGPSTVVTGRILDILKQENIKATFFIIGYKIEGREDLLKRMNDEGHSIGLHTYTHKCNVIYSNENSFLDEMARTENQVKSILGFDPKIIRFPTGSKNHLNASLLEKLHSSGYKIYDWNLSLSDGINYKTPVNKLFNEATKKCVNPNKIFLLAHCDATNENTCKVLPEIIKYYKDLGYEFKAITKDTPEYHFRVPK</sequence>
<protein>
    <submittedName>
        <fullName evidence="2">Polysaccharide deacetylase family protein</fullName>
        <ecNumber evidence="2">3.-.-.-</ecNumber>
    </submittedName>
</protein>
<comment type="caution">
    <text evidence="2">The sequence shown here is derived from an EMBL/GenBank/DDBJ whole genome shotgun (WGS) entry which is preliminary data.</text>
</comment>
<dbReference type="Proteomes" id="UP001623660">
    <property type="component" value="Unassembled WGS sequence"/>
</dbReference>
<gene>
    <name evidence="2" type="ORF">ACJDU8_14190</name>
</gene>
<evidence type="ECO:0000259" key="1">
    <source>
        <dbReference type="PROSITE" id="PS51677"/>
    </source>
</evidence>
<dbReference type="Pfam" id="PF01522">
    <property type="entry name" value="Polysacc_deac_1"/>
    <property type="match status" value="1"/>
</dbReference>
<dbReference type="InterPro" id="IPR002509">
    <property type="entry name" value="NODB_dom"/>
</dbReference>
<keyword evidence="3" id="KW-1185">Reference proteome</keyword>
<dbReference type="RefSeq" id="WP_406792802.1">
    <property type="nucleotide sequence ID" value="NZ_JBJHZX010000020.1"/>
</dbReference>
<dbReference type="InterPro" id="IPR011330">
    <property type="entry name" value="Glyco_hydro/deAcase_b/a-brl"/>
</dbReference>
<dbReference type="EMBL" id="JBJHZX010000020">
    <property type="protein sequence ID" value="MFL0196697.1"/>
    <property type="molecule type" value="Genomic_DNA"/>
</dbReference>